<evidence type="ECO:0000313" key="3">
    <source>
        <dbReference type="Proteomes" id="UP000237438"/>
    </source>
</evidence>
<protein>
    <submittedName>
        <fullName evidence="2">Uncharacterized protein</fullName>
    </submittedName>
</protein>
<feature type="compositionally biased region" description="Basic and acidic residues" evidence="1">
    <location>
        <begin position="123"/>
        <end position="144"/>
    </location>
</feature>
<dbReference type="EMBL" id="PEDP01003332">
    <property type="protein sequence ID" value="POS82278.1"/>
    <property type="molecule type" value="Genomic_DNA"/>
</dbReference>
<proteinExistence type="predicted"/>
<reference evidence="2 3" key="1">
    <citation type="submission" date="2017-10" db="EMBL/GenBank/DDBJ databases">
        <title>Development of genomic resources for the powdery mildew, Erysiphe pulchra.</title>
        <authorList>
            <person name="Wadl P.A."/>
            <person name="Mack B.M."/>
            <person name="Moore G."/>
            <person name="Beltz S.B."/>
        </authorList>
    </citation>
    <scope>NUCLEOTIDE SEQUENCE [LARGE SCALE GENOMIC DNA]</scope>
    <source>
        <strain evidence="2">Cflorida</strain>
    </source>
</reference>
<organism evidence="2 3">
    <name type="scientific">Erysiphe pulchra</name>
    <dbReference type="NCBI Taxonomy" id="225359"/>
    <lineage>
        <taxon>Eukaryota</taxon>
        <taxon>Fungi</taxon>
        <taxon>Dikarya</taxon>
        <taxon>Ascomycota</taxon>
        <taxon>Pezizomycotina</taxon>
        <taxon>Leotiomycetes</taxon>
        <taxon>Erysiphales</taxon>
        <taxon>Erysiphaceae</taxon>
        <taxon>Erysiphe</taxon>
    </lineage>
</organism>
<feature type="compositionally biased region" description="Basic and acidic residues" evidence="1">
    <location>
        <begin position="93"/>
        <end position="116"/>
    </location>
</feature>
<accession>A0A2S4PJS3</accession>
<dbReference type="Proteomes" id="UP000237438">
    <property type="component" value="Unassembled WGS sequence"/>
</dbReference>
<name>A0A2S4PJS3_9PEZI</name>
<evidence type="ECO:0000256" key="1">
    <source>
        <dbReference type="SAM" id="MobiDB-lite"/>
    </source>
</evidence>
<dbReference type="AlphaFoldDB" id="A0A2S4PJS3"/>
<feature type="region of interest" description="Disordered" evidence="1">
    <location>
        <begin position="59"/>
        <end position="151"/>
    </location>
</feature>
<sequence length="310" mass="34882">MSILPEYFCLHCQRCIWNVSQLKPHFRYCPEAEFQRISFAPPPWERGTIDVTQFHDLSESSDFSDFDDTSSVYSGETDLSEALSSEPHSSKSHPSESHPSDSHPSDSHPSESHPSESRSSGSHPRESHSSESHSSESHSSESHSSESYSECCPVEKSGVRNHKIIKPIISSELEKFLDEALLIPRSRERITLGMGVRALITGKPLRCKNTHGFLITKPPLIDSEPHNEDLRVARIMRPRSKQADHFIRLIDKQLNSPRGISMSKALEKFQVAHNTFGVGAGTVGKPVKQRALWNDLRIRRSRKGELELLA</sequence>
<comment type="caution">
    <text evidence="2">The sequence shown here is derived from an EMBL/GenBank/DDBJ whole genome shotgun (WGS) entry which is preliminary data.</text>
</comment>
<evidence type="ECO:0000313" key="2">
    <source>
        <dbReference type="EMBL" id="POS82278.1"/>
    </source>
</evidence>
<keyword evidence="3" id="KW-1185">Reference proteome</keyword>
<dbReference type="OrthoDB" id="21474at2759"/>
<gene>
    <name evidence="2" type="ORF">EPUL_005189</name>
</gene>